<evidence type="ECO:0000256" key="9">
    <source>
        <dbReference type="RuleBase" id="RU000461"/>
    </source>
</evidence>
<sequence length="609" mass="69341">MFAPGVSYLGRNALMLGIPIACAITLIRQVAVTIFHTRIPSWLLFCISATGVPLYTTLRLTLRQLHYRREAAKLGARLAPTSSRGKWPGNLDLLIEMQEIWKHGYPGDGLRELLEEVGPVANVRPLWADIILTTCPEHIKIILSTDFNNYVKGQQFQFGMSSVLGTGVFNSDGEMWKFHRSLSRLKFKLQYSVEPYFSRDRISHFEMFDRHADDVISLIKERMKSGYAIDFQDLIGRFTMDSATEFLFGSCVNSLHASLPFPHNATSFTSSDSDSARAQVATAFSAAFNESMLLVSNRARIGWAWPFVEMWSDKTVAPMQTVSAYIDPIIHDAVEKKKLAKSLDANVEKTDEEVKEGATLLDELLNVTSDPKVLKDETLNILLAGKDTTQWTTTVIMYFLAMYPKFNARLREEILEHVGPTRRPTYDDIRDMKFLRAVINEAMRLYPSVPFNVRECINATTWPSPDPNEKPIYIPAGAQVPYSVLLMHRRKDLWGPDAEEFDPDRWLDERLKTYLLKNSFQFLPFNAGPRICLGQQFAYNEMSFIIIRLLQSFSSVELDLNAFPPGARPPSEWTMLEGRKAADKFHPKMHLTMYSEGGMWLKMKEAETA</sequence>
<keyword evidence="6 8" id="KW-0408">Iron</keyword>
<dbReference type="EMBL" id="JACAZI010000003">
    <property type="protein sequence ID" value="KAF7365298.1"/>
    <property type="molecule type" value="Genomic_DNA"/>
</dbReference>
<evidence type="ECO:0000256" key="5">
    <source>
        <dbReference type="ARBA" id="ARBA00023002"/>
    </source>
</evidence>
<keyword evidence="3 8" id="KW-0349">Heme</keyword>
<evidence type="ECO:0000256" key="8">
    <source>
        <dbReference type="PIRSR" id="PIRSR602401-1"/>
    </source>
</evidence>
<feature type="transmembrane region" description="Helical" evidence="10">
    <location>
        <begin position="42"/>
        <end position="62"/>
    </location>
</feature>
<evidence type="ECO:0000256" key="1">
    <source>
        <dbReference type="ARBA" id="ARBA00001971"/>
    </source>
</evidence>
<evidence type="ECO:0000313" key="12">
    <source>
        <dbReference type="Proteomes" id="UP000620124"/>
    </source>
</evidence>
<organism evidence="11 12">
    <name type="scientific">Mycena venus</name>
    <dbReference type="NCBI Taxonomy" id="2733690"/>
    <lineage>
        <taxon>Eukaryota</taxon>
        <taxon>Fungi</taxon>
        <taxon>Dikarya</taxon>
        <taxon>Basidiomycota</taxon>
        <taxon>Agaricomycotina</taxon>
        <taxon>Agaricomycetes</taxon>
        <taxon>Agaricomycetidae</taxon>
        <taxon>Agaricales</taxon>
        <taxon>Marasmiineae</taxon>
        <taxon>Mycenaceae</taxon>
        <taxon>Mycena</taxon>
    </lineage>
</organism>
<dbReference type="GO" id="GO:0020037">
    <property type="term" value="F:heme binding"/>
    <property type="evidence" value="ECO:0007669"/>
    <property type="project" value="InterPro"/>
</dbReference>
<dbReference type="PRINTS" id="PR00385">
    <property type="entry name" value="P450"/>
</dbReference>
<comment type="caution">
    <text evidence="11">The sequence shown here is derived from an EMBL/GenBank/DDBJ whole genome shotgun (WGS) entry which is preliminary data.</text>
</comment>
<dbReference type="OrthoDB" id="1470350at2759"/>
<comment type="cofactor">
    <cofactor evidence="1 8">
        <name>heme</name>
        <dbReference type="ChEBI" id="CHEBI:30413"/>
    </cofactor>
</comment>
<dbReference type="PANTHER" id="PTHR24287">
    <property type="entry name" value="P450, PUTATIVE (EUROFUNG)-RELATED"/>
    <property type="match status" value="1"/>
</dbReference>
<keyword evidence="10" id="KW-1133">Transmembrane helix</keyword>
<dbReference type="PANTHER" id="PTHR24287:SF1">
    <property type="entry name" value="P450, PUTATIVE (EUROFUNG)-RELATED"/>
    <property type="match status" value="1"/>
</dbReference>
<evidence type="ECO:0000256" key="10">
    <source>
        <dbReference type="SAM" id="Phobius"/>
    </source>
</evidence>
<dbReference type="InterPro" id="IPR047146">
    <property type="entry name" value="Cyt_P450_E_CYP52_fungi"/>
</dbReference>
<proteinExistence type="inferred from homology"/>
<accession>A0A8H6YQB8</accession>
<dbReference type="Gene3D" id="1.10.630.10">
    <property type="entry name" value="Cytochrome P450"/>
    <property type="match status" value="1"/>
</dbReference>
<evidence type="ECO:0000256" key="7">
    <source>
        <dbReference type="ARBA" id="ARBA00023033"/>
    </source>
</evidence>
<keyword evidence="12" id="KW-1185">Reference proteome</keyword>
<dbReference type="CDD" id="cd11063">
    <property type="entry name" value="CYP52"/>
    <property type="match status" value="1"/>
</dbReference>
<evidence type="ECO:0000256" key="4">
    <source>
        <dbReference type="ARBA" id="ARBA00022723"/>
    </source>
</evidence>
<protein>
    <recommendedName>
        <fullName evidence="13">Cytochrome P450</fullName>
    </recommendedName>
</protein>
<dbReference type="InterPro" id="IPR002401">
    <property type="entry name" value="Cyt_P450_E_grp-I"/>
</dbReference>
<dbReference type="InterPro" id="IPR001128">
    <property type="entry name" value="Cyt_P450"/>
</dbReference>
<dbReference type="Proteomes" id="UP000620124">
    <property type="component" value="Unassembled WGS sequence"/>
</dbReference>
<dbReference type="GO" id="GO:0004497">
    <property type="term" value="F:monooxygenase activity"/>
    <property type="evidence" value="ECO:0007669"/>
    <property type="project" value="UniProtKB-KW"/>
</dbReference>
<dbReference type="Pfam" id="PF00067">
    <property type="entry name" value="p450"/>
    <property type="match status" value="1"/>
</dbReference>
<feature type="transmembrane region" description="Helical" evidence="10">
    <location>
        <begin position="12"/>
        <end position="36"/>
    </location>
</feature>
<keyword evidence="10" id="KW-0812">Transmembrane</keyword>
<keyword evidence="10" id="KW-0472">Membrane</keyword>
<keyword evidence="7 9" id="KW-0503">Monooxygenase</keyword>
<dbReference type="GO" id="GO:0005506">
    <property type="term" value="F:iron ion binding"/>
    <property type="evidence" value="ECO:0007669"/>
    <property type="project" value="InterPro"/>
</dbReference>
<keyword evidence="5 9" id="KW-0560">Oxidoreductase</keyword>
<keyword evidence="4 8" id="KW-0479">Metal-binding</keyword>
<evidence type="ECO:0000313" key="11">
    <source>
        <dbReference type="EMBL" id="KAF7365298.1"/>
    </source>
</evidence>
<dbReference type="GO" id="GO:0016705">
    <property type="term" value="F:oxidoreductase activity, acting on paired donors, with incorporation or reduction of molecular oxygen"/>
    <property type="evidence" value="ECO:0007669"/>
    <property type="project" value="InterPro"/>
</dbReference>
<gene>
    <name evidence="11" type="ORF">MVEN_00401600</name>
</gene>
<dbReference type="PRINTS" id="PR00463">
    <property type="entry name" value="EP450I"/>
</dbReference>
<dbReference type="InterPro" id="IPR036396">
    <property type="entry name" value="Cyt_P450_sf"/>
</dbReference>
<reference evidence="11" key="1">
    <citation type="submission" date="2020-05" db="EMBL/GenBank/DDBJ databases">
        <title>Mycena genomes resolve the evolution of fungal bioluminescence.</title>
        <authorList>
            <person name="Tsai I.J."/>
        </authorList>
    </citation>
    <scope>NUCLEOTIDE SEQUENCE</scope>
    <source>
        <strain evidence="11">CCC161011</strain>
    </source>
</reference>
<evidence type="ECO:0000256" key="2">
    <source>
        <dbReference type="ARBA" id="ARBA00010617"/>
    </source>
</evidence>
<dbReference type="InterPro" id="IPR017972">
    <property type="entry name" value="Cyt_P450_CS"/>
</dbReference>
<feature type="binding site" description="axial binding residue" evidence="8">
    <location>
        <position position="532"/>
    </location>
    <ligand>
        <name>heme</name>
        <dbReference type="ChEBI" id="CHEBI:30413"/>
    </ligand>
    <ligandPart>
        <name>Fe</name>
        <dbReference type="ChEBI" id="CHEBI:18248"/>
    </ligandPart>
</feature>
<evidence type="ECO:0008006" key="13">
    <source>
        <dbReference type="Google" id="ProtNLM"/>
    </source>
</evidence>
<dbReference type="SUPFAM" id="SSF48264">
    <property type="entry name" value="Cytochrome P450"/>
    <property type="match status" value="1"/>
</dbReference>
<evidence type="ECO:0000256" key="6">
    <source>
        <dbReference type="ARBA" id="ARBA00023004"/>
    </source>
</evidence>
<dbReference type="PROSITE" id="PS00086">
    <property type="entry name" value="CYTOCHROME_P450"/>
    <property type="match status" value="1"/>
</dbReference>
<dbReference type="AlphaFoldDB" id="A0A8H6YQB8"/>
<name>A0A8H6YQB8_9AGAR</name>
<evidence type="ECO:0000256" key="3">
    <source>
        <dbReference type="ARBA" id="ARBA00022617"/>
    </source>
</evidence>
<comment type="similarity">
    <text evidence="2 9">Belongs to the cytochrome P450 family.</text>
</comment>